<protein>
    <submittedName>
        <fullName evidence="3">F-box only protein 22</fullName>
    </submittedName>
</protein>
<dbReference type="Pfam" id="PF00646">
    <property type="entry name" value="F-box"/>
    <property type="match status" value="1"/>
</dbReference>
<dbReference type="CDD" id="cd22097">
    <property type="entry name" value="F-box_FBXO22"/>
    <property type="match status" value="1"/>
</dbReference>
<dbReference type="GO" id="GO:0032436">
    <property type="term" value="P:positive regulation of proteasomal ubiquitin-dependent protein catabolic process"/>
    <property type="evidence" value="ECO:0007669"/>
    <property type="project" value="TreeGrafter"/>
</dbReference>
<feature type="region of interest" description="Disordered" evidence="1">
    <location>
        <begin position="387"/>
        <end position="416"/>
    </location>
</feature>
<dbReference type="InterPro" id="IPR001810">
    <property type="entry name" value="F-box_dom"/>
</dbReference>
<evidence type="ECO:0000256" key="1">
    <source>
        <dbReference type="SAM" id="MobiDB-lite"/>
    </source>
</evidence>
<dbReference type="InterPro" id="IPR036047">
    <property type="entry name" value="F-box-like_dom_sf"/>
</dbReference>
<reference evidence="4" key="1">
    <citation type="journal article" date="2017" name="bioRxiv">
        <title>Comparative analysis of the genomes of Stylophora pistillata and Acropora digitifera provides evidence for extensive differences between species of corals.</title>
        <authorList>
            <person name="Voolstra C.R."/>
            <person name="Li Y."/>
            <person name="Liew Y.J."/>
            <person name="Baumgarten S."/>
            <person name="Zoccola D."/>
            <person name="Flot J.-F."/>
            <person name="Tambutte S."/>
            <person name="Allemand D."/>
            <person name="Aranda M."/>
        </authorList>
    </citation>
    <scope>NUCLEOTIDE SEQUENCE [LARGE SCALE GENOMIC DNA]</scope>
</reference>
<comment type="caution">
    <text evidence="3">The sequence shown here is derived from an EMBL/GenBank/DDBJ whole genome shotgun (WGS) entry which is preliminary data.</text>
</comment>
<dbReference type="STRING" id="50429.A0A2B4SWG3"/>
<dbReference type="PANTHER" id="PTHR14939">
    <property type="entry name" value="F-BOX ONLY PROTEIN 22"/>
    <property type="match status" value="1"/>
</dbReference>
<dbReference type="PANTHER" id="PTHR14939:SF5">
    <property type="entry name" value="F-BOX ONLY PROTEIN 22"/>
    <property type="match status" value="1"/>
</dbReference>
<evidence type="ECO:0000259" key="2">
    <source>
        <dbReference type="SMART" id="SM01204"/>
    </source>
</evidence>
<dbReference type="Pfam" id="PF10442">
    <property type="entry name" value="FIST_C"/>
    <property type="match status" value="1"/>
</dbReference>
<dbReference type="GO" id="GO:0000209">
    <property type="term" value="P:protein polyubiquitination"/>
    <property type="evidence" value="ECO:0007669"/>
    <property type="project" value="TreeGrafter"/>
</dbReference>
<accession>A0A2B4SWG3</accession>
<sequence>MASKLGGRPSVEHVSSLAEVVEIILSFLPARALFSCAHVSRLWRDTARRVLRSRRKLGWLSFEAHREPHVTPCTSKLSMEMLGQKIVEFLDEIPMVPAACIILLSRCRDYSQEGKKDDIKALVTTVKGCLPRSCALVGSVGAGIIGTTENGFAEELESTEGVALLLMPQIEGVSAEVINLSVTEVKNNRNFKSRWEKSLRLPSDGKVKCAFLLAKGDTYNLDVIGKTASGIWQVCNNEEDYKSDVVIIGGLVESFVMVDNEVKNAGVVGLAFTGNVEAVSMVHHGETAEGVQQSLKRLRKCGIACNKNTACFMVSCIGRGKDFYHAKNVETGIFQQVFPGIPVVGFFGNGELGLDLHSHEGKLERDGHFLHSYSSVFCLCSLSSQSNDSLPTEGTGISAMKEQEKDKRDKKPSKCA</sequence>
<feature type="domain" description="FIST C-domain" evidence="2">
    <location>
        <begin position="228"/>
        <end position="355"/>
    </location>
</feature>
<dbReference type="Gene3D" id="1.20.1280.50">
    <property type="match status" value="1"/>
</dbReference>
<evidence type="ECO:0000313" key="4">
    <source>
        <dbReference type="Proteomes" id="UP000225706"/>
    </source>
</evidence>
<dbReference type="AlphaFoldDB" id="A0A2B4SWG3"/>
<dbReference type="SUPFAM" id="SSF81383">
    <property type="entry name" value="F-box domain"/>
    <property type="match status" value="1"/>
</dbReference>
<proteinExistence type="predicted"/>
<dbReference type="SMART" id="SM01204">
    <property type="entry name" value="FIST_C"/>
    <property type="match status" value="1"/>
</dbReference>
<gene>
    <name evidence="3" type="primary">FBXO22</name>
    <name evidence="3" type="ORF">AWC38_SpisGene2191</name>
</gene>
<dbReference type="OrthoDB" id="509497at2759"/>
<dbReference type="Proteomes" id="UP000225706">
    <property type="component" value="Unassembled WGS sequence"/>
</dbReference>
<name>A0A2B4SWG3_STYPI</name>
<dbReference type="EMBL" id="LSMT01000017">
    <property type="protein sequence ID" value="PFX32912.1"/>
    <property type="molecule type" value="Genomic_DNA"/>
</dbReference>
<organism evidence="3 4">
    <name type="scientific">Stylophora pistillata</name>
    <name type="common">Smooth cauliflower coral</name>
    <dbReference type="NCBI Taxonomy" id="50429"/>
    <lineage>
        <taxon>Eukaryota</taxon>
        <taxon>Metazoa</taxon>
        <taxon>Cnidaria</taxon>
        <taxon>Anthozoa</taxon>
        <taxon>Hexacorallia</taxon>
        <taxon>Scleractinia</taxon>
        <taxon>Astrocoeniina</taxon>
        <taxon>Pocilloporidae</taxon>
        <taxon>Stylophora</taxon>
    </lineage>
</organism>
<keyword evidence="4" id="KW-1185">Reference proteome</keyword>
<evidence type="ECO:0000313" key="3">
    <source>
        <dbReference type="EMBL" id="PFX32912.1"/>
    </source>
</evidence>
<dbReference type="InterPro" id="IPR019494">
    <property type="entry name" value="FIST_C"/>
</dbReference>